<reference evidence="1" key="1">
    <citation type="journal article" date="2014" name="Front. Microbiol.">
        <title>High frequency of phylogenetically diverse reductive dehalogenase-homologous genes in deep subseafloor sedimentary metagenomes.</title>
        <authorList>
            <person name="Kawai M."/>
            <person name="Futagami T."/>
            <person name="Toyoda A."/>
            <person name="Takaki Y."/>
            <person name="Nishi S."/>
            <person name="Hori S."/>
            <person name="Arai W."/>
            <person name="Tsubouchi T."/>
            <person name="Morono Y."/>
            <person name="Uchiyama I."/>
            <person name="Ito T."/>
            <person name="Fujiyama A."/>
            <person name="Inagaki F."/>
            <person name="Takami H."/>
        </authorList>
    </citation>
    <scope>NUCLEOTIDE SEQUENCE</scope>
    <source>
        <strain evidence="1">Expedition CK06-06</strain>
    </source>
</reference>
<dbReference type="EMBL" id="BARV01016130">
    <property type="protein sequence ID" value="GAI23452.1"/>
    <property type="molecule type" value="Genomic_DNA"/>
</dbReference>
<gene>
    <name evidence="1" type="ORF">S06H3_27758</name>
</gene>
<dbReference type="AlphaFoldDB" id="X1LVR1"/>
<sequence>MGVGHIAAPRKEKFSHGYIMFQSAHVTPVGLLKVELEKEIKR</sequence>
<proteinExistence type="predicted"/>
<accession>X1LVR1</accession>
<organism evidence="1">
    <name type="scientific">marine sediment metagenome</name>
    <dbReference type="NCBI Taxonomy" id="412755"/>
    <lineage>
        <taxon>unclassified sequences</taxon>
        <taxon>metagenomes</taxon>
        <taxon>ecological metagenomes</taxon>
    </lineage>
</organism>
<feature type="non-terminal residue" evidence="1">
    <location>
        <position position="42"/>
    </location>
</feature>
<comment type="caution">
    <text evidence="1">The sequence shown here is derived from an EMBL/GenBank/DDBJ whole genome shotgun (WGS) entry which is preliminary data.</text>
</comment>
<name>X1LVR1_9ZZZZ</name>
<evidence type="ECO:0000313" key="1">
    <source>
        <dbReference type="EMBL" id="GAI23452.1"/>
    </source>
</evidence>
<protein>
    <submittedName>
        <fullName evidence="1">Uncharacterized protein</fullName>
    </submittedName>
</protein>